<dbReference type="RefSeq" id="WP_091018660.1">
    <property type="nucleotide sequence ID" value="NZ_CP041745.1"/>
</dbReference>
<keyword evidence="1" id="KW-1133">Transmembrane helix</keyword>
<evidence type="ECO:0000313" key="2">
    <source>
        <dbReference type="EMBL" id="SFJ76196.1"/>
    </source>
</evidence>
<evidence type="ECO:0000256" key="1">
    <source>
        <dbReference type="SAM" id="Phobius"/>
    </source>
</evidence>
<gene>
    <name evidence="2" type="ORF">SAMN05192543_110221</name>
</gene>
<protein>
    <submittedName>
        <fullName evidence="2">Uncharacterized protein</fullName>
    </submittedName>
</protein>
<keyword evidence="3" id="KW-1185">Reference proteome</keyword>
<name>A0A1I3U2U7_9BURK</name>
<accession>A0A1I3U2U7</accession>
<dbReference type="Proteomes" id="UP000199548">
    <property type="component" value="Unassembled WGS sequence"/>
</dbReference>
<keyword evidence="1" id="KW-0812">Transmembrane</keyword>
<organism evidence="2 3">
    <name type="scientific">Paraburkholderia megapolitana</name>
    <dbReference type="NCBI Taxonomy" id="420953"/>
    <lineage>
        <taxon>Bacteria</taxon>
        <taxon>Pseudomonadati</taxon>
        <taxon>Pseudomonadota</taxon>
        <taxon>Betaproteobacteria</taxon>
        <taxon>Burkholderiales</taxon>
        <taxon>Burkholderiaceae</taxon>
        <taxon>Paraburkholderia</taxon>
    </lineage>
</organism>
<evidence type="ECO:0000313" key="3">
    <source>
        <dbReference type="Proteomes" id="UP000199548"/>
    </source>
</evidence>
<sequence length="67" mass="7332">MFVKAFVVPFCMVRRVCRVAPVRPSFTPAACIILAATLVAIALVAMLSASQVGSELSRAMRLSWWFS</sequence>
<keyword evidence="1" id="KW-0472">Membrane</keyword>
<reference evidence="2 3" key="1">
    <citation type="submission" date="2016-10" db="EMBL/GenBank/DDBJ databases">
        <authorList>
            <person name="de Groot N.N."/>
        </authorList>
    </citation>
    <scope>NUCLEOTIDE SEQUENCE [LARGE SCALE GENOMIC DNA]</scope>
    <source>
        <strain evidence="2 3">LMG 23650</strain>
    </source>
</reference>
<dbReference type="AlphaFoldDB" id="A0A1I3U2U7"/>
<dbReference type="EMBL" id="FOQU01000010">
    <property type="protein sequence ID" value="SFJ76196.1"/>
    <property type="molecule type" value="Genomic_DNA"/>
</dbReference>
<feature type="transmembrane region" description="Helical" evidence="1">
    <location>
        <begin position="26"/>
        <end position="49"/>
    </location>
</feature>
<proteinExistence type="predicted"/>